<feature type="domain" description="Putative restriction endonuclease" evidence="1">
    <location>
        <begin position="8"/>
        <end position="143"/>
    </location>
</feature>
<evidence type="ECO:0000313" key="2">
    <source>
        <dbReference type="EMBL" id="KHM51784.1"/>
    </source>
</evidence>
<dbReference type="PANTHER" id="PTHR36558:SF1">
    <property type="entry name" value="RESTRICTION ENDONUCLEASE DOMAIN-CONTAINING PROTEIN-RELATED"/>
    <property type="match status" value="1"/>
</dbReference>
<accession>A0A0B2JW29</accession>
<name>A0A0B2JW29_9FIRM</name>
<dbReference type="SUPFAM" id="SSF52980">
    <property type="entry name" value="Restriction endonuclease-like"/>
    <property type="match status" value="1"/>
</dbReference>
<dbReference type="InterPro" id="IPR011335">
    <property type="entry name" value="Restrct_endonuc-II-like"/>
</dbReference>
<dbReference type="Proteomes" id="UP000030993">
    <property type="component" value="Unassembled WGS sequence"/>
</dbReference>
<dbReference type="Pfam" id="PF05685">
    <property type="entry name" value="Uma2"/>
    <property type="match status" value="1"/>
</dbReference>
<dbReference type="STRING" id="82374.NZ47_08400"/>
<dbReference type="Gene3D" id="3.90.1570.10">
    <property type="entry name" value="tt1808, chain A"/>
    <property type="match status" value="1"/>
</dbReference>
<proteinExistence type="predicted"/>
<sequence>MEALKDYNKSELIDGVIYDMSPANIRHIRIQGHLFTIINNFLAGKKCKAFFEAEAVLSERDHLIPDISIVCDDSKIKESYIDGAPDFVAEILSPSTRKRDITVKKDIYERSGVKEYWVISPKDEAIEVYRLNEQGAFYLDNVYTRFTESEWERLREEEKAEQNLSLKISLYDDLEIQLDDIFAE</sequence>
<evidence type="ECO:0000313" key="3">
    <source>
        <dbReference type="Proteomes" id="UP000030993"/>
    </source>
</evidence>
<keyword evidence="3" id="KW-1185">Reference proteome</keyword>
<protein>
    <recommendedName>
        <fullName evidence="1">Putative restriction endonuclease domain-containing protein</fullName>
    </recommendedName>
</protein>
<evidence type="ECO:0000259" key="1">
    <source>
        <dbReference type="Pfam" id="PF05685"/>
    </source>
</evidence>
<comment type="caution">
    <text evidence="2">The sequence shown here is derived from an EMBL/GenBank/DDBJ whole genome shotgun (WGS) entry which is preliminary data.</text>
</comment>
<reference evidence="2 3" key="1">
    <citation type="journal article" date="2013" name="PLoS ONE">
        <title>Identification and characterization of three novel lipases belonging to families II and V from Anaerovibrio lipolyticus 5ST.</title>
        <authorList>
            <person name="Prive F."/>
            <person name="Kaderbhai N.N."/>
            <person name="Girdwood S."/>
            <person name="Worgan H.J."/>
            <person name="Pinloche E."/>
            <person name="Scollan N.D."/>
            <person name="Huws S.A."/>
            <person name="Newbold C.J."/>
        </authorList>
    </citation>
    <scope>NUCLEOTIDE SEQUENCE [LARGE SCALE GENOMIC DNA]</scope>
    <source>
        <strain evidence="2 3">5S</strain>
    </source>
</reference>
<dbReference type="InterPro" id="IPR012296">
    <property type="entry name" value="Nuclease_put_TT1808"/>
</dbReference>
<dbReference type="EMBL" id="JSCE01000172">
    <property type="protein sequence ID" value="KHM51784.1"/>
    <property type="molecule type" value="Genomic_DNA"/>
</dbReference>
<dbReference type="RefSeq" id="WP_039209170.1">
    <property type="nucleotide sequence ID" value="NZ_JSCE01000172.1"/>
</dbReference>
<dbReference type="PANTHER" id="PTHR36558">
    <property type="entry name" value="GLR1098 PROTEIN"/>
    <property type="match status" value="1"/>
</dbReference>
<dbReference type="InterPro" id="IPR008538">
    <property type="entry name" value="Uma2"/>
</dbReference>
<dbReference type="CDD" id="cd06260">
    <property type="entry name" value="DUF820-like"/>
    <property type="match status" value="1"/>
</dbReference>
<organism evidence="2 3">
    <name type="scientific">Anaerovibrio lipolyticus</name>
    <dbReference type="NCBI Taxonomy" id="82374"/>
    <lineage>
        <taxon>Bacteria</taxon>
        <taxon>Bacillati</taxon>
        <taxon>Bacillota</taxon>
        <taxon>Negativicutes</taxon>
        <taxon>Selenomonadales</taxon>
        <taxon>Selenomonadaceae</taxon>
        <taxon>Anaerovibrio</taxon>
    </lineage>
</organism>
<dbReference type="AlphaFoldDB" id="A0A0B2JW29"/>
<gene>
    <name evidence="2" type="ORF">NZ47_08400</name>
</gene>